<dbReference type="GO" id="GO:0043565">
    <property type="term" value="F:sequence-specific DNA binding"/>
    <property type="evidence" value="ECO:0007669"/>
    <property type="project" value="TreeGrafter"/>
</dbReference>
<dbReference type="InterPro" id="IPR036515">
    <property type="entry name" value="Transposase_17_sf"/>
</dbReference>
<name>A0A0F5YMH6_9CYAN</name>
<dbReference type="Proteomes" id="UP000033607">
    <property type="component" value="Unassembled WGS sequence"/>
</dbReference>
<proteinExistence type="predicted"/>
<dbReference type="RefSeq" id="WP_046277142.1">
    <property type="nucleotide sequence ID" value="NZ_LATL02000238.1"/>
</dbReference>
<accession>A0A0F5YMH6</accession>
<evidence type="ECO:0000313" key="3">
    <source>
        <dbReference type="Proteomes" id="UP000033607"/>
    </source>
</evidence>
<dbReference type="AlphaFoldDB" id="A0A0F5YMH6"/>
<dbReference type="PATRIC" id="fig|1637645.4.peg.4723"/>
<dbReference type="InterPro" id="IPR052715">
    <property type="entry name" value="RAYT_transposase"/>
</dbReference>
<evidence type="ECO:0000313" key="2">
    <source>
        <dbReference type="EMBL" id="KKD39390.1"/>
    </source>
</evidence>
<dbReference type="GO" id="GO:0006313">
    <property type="term" value="P:DNA transposition"/>
    <property type="evidence" value="ECO:0007669"/>
    <property type="project" value="InterPro"/>
</dbReference>
<dbReference type="SMART" id="SM01321">
    <property type="entry name" value="Y1_Tnp"/>
    <property type="match status" value="1"/>
</dbReference>
<evidence type="ECO:0000259" key="1">
    <source>
        <dbReference type="SMART" id="SM01321"/>
    </source>
</evidence>
<gene>
    <name evidence="2" type="ORF">WN50_03630</name>
</gene>
<dbReference type="Gene3D" id="3.30.70.1290">
    <property type="entry name" value="Transposase IS200-like"/>
    <property type="match status" value="1"/>
</dbReference>
<dbReference type="PANTHER" id="PTHR36966">
    <property type="entry name" value="REP-ASSOCIATED TYROSINE TRANSPOSASE"/>
    <property type="match status" value="1"/>
</dbReference>
<organism evidence="2 3">
    <name type="scientific">Limnoraphis robusta CS-951</name>
    <dbReference type="NCBI Taxonomy" id="1637645"/>
    <lineage>
        <taxon>Bacteria</taxon>
        <taxon>Bacillati</taxon>
        <taxon>Cyanobacteriota</taxon>
        <taxon>Cyanophyceae</taxon>
        <taxon>Oscillatoriophycideae</taxon>
        <taxon>Oscillatoriales</taxon>
        <taxon>Sirenicapillariaceae</taxon>
        <taxon>Limnoraphis</taxon>
    </lineage>
</organism>
<dbReference type="GO" id="GO:0004803">
    <property type="term" value="F:transposase activity"/>
    <property type="evidence" value="ECO:0007669"/>
    <property type="project" value="InterPro"/>
</dbReference>
<comment type="caution">
    <text evidence="2">The sequence shown here is derived from an EMBL/GenBank/DDBJ whole genome shotgun (WGS) entry which is preliminary data.</text>
</comment>
<reference evidence="2 3" key="1">
    <citation type="submission" date="2015-06" db="EMBL/GenBank/DDBJ databases">
        <title>Draft genome assembly of filamentous brackish cyanobacterium Limnoraphis robusta strain CS-951.</title>
        <authorList>
            <person name="Willis A."/>
            <person name="Parks M."/>
            <person name="Burford M.A."/>
        </authorList>
    </citation>
    <scope>NUCLEOTIDE SEQUENCE [LARGE SCALE GENOMIC DNA]</scope>
    <source>
        <strain evidence="2 3">CS-951</strain>
    </source>
</reference>
<feature type="domain" description="Transposase IS200-like" evidence="1">
    <location>
        <begin position="21"/>
        <end position="164"/>
    </location>
</feature>
<sequence>MNQYHSQHHRRSIRLKGYDYSQTGFYFITLCTRDRQCWFGEIKNGKMYLNSIGSIVAKEWLKSAEIREEIELDEWIVMPNHFHAIVIIKTEIKNGFGEQFENNPGARKPRSLSTLISGFKAVVTKRINEIRQVSGVSIWQRNYYEHIIRDELSLYNIRKYIVENPLSWSEDPENPQKYSHYQTIDLNLPF</sequence>
<dbReference type="EMBL" id="LATL02000238">
    <property type="protein sequence ID" value="KKD39390.1"/>
    <property type="molecule type" value="Genomic_DNA"/>
</dbReference>
<dbReference type="InterPro" id="IPR002686">
    <property type="entry name" value="Transposase_17"/>
</dbReference>
<dbReference type="PANTHER" id="PTHR36966:SF1">
    <property type="entry name" value="REP-ASSOCIATED TYROSINE TRANSPOSASE"/>
    <property type="match status" value="1"/>
</dbReference>
<dbReference type="OrthoDB" id="9794403at2"/>
<protein>
    <submittedName>
        <fullName evidence="2">Transposase</fullName>
    </submittedName>
</protein>
<dbReference type="SUPFAM" id="SSF143422">
    <property type="entry name" value="Transposase IS200-like"/>
    <property type="match status" value="1"/>
</dbReference>